<dbReference type="SUPFAM" id="SSF52980">
    <property type="entry name" value="Restriction endonuclease-like"/>
    <property type="match status" value="1"/>
</dbReference>
<dbReference type="AlphaFoldDB" id="C4XGR8"/>
<feature type="domain" description="PD-(D/E)XK endonuclease-like" evidence="1">
    <location>
        <begin position="9"/>
        <end position="260"/>
    </location>
</feature>
<dbReference type="eggNOG" id="COG2887">
    <property type="taxonomic scope" value="Bacteria"/>
</dbReference>
<dbReference type="InterPro" id="IPR011604">
    <property type="entry name" value="PDDEXK-like_dom_sf"/>
</dbReference>
<protein>
    <recommendedName>
        <fullName evidence="1">PD-(D/E)XK endonuclease-like domain-containing protein</fullName>
    </recommendedName>
</protein>
<dbReference type="InterPro" id="IPR038726">
    <property type="entry name" value="PDDEXK_AddAB-type"/>
</dbReference>
<organism evidence="2 3">
    <name type="scientific">Solidesulfovibrio magneticus (strain ATCC 700980 / DSM 13731 / RS-1)</name>
    <name type="common">Desulfovibrio magneticus</name>
    <dbReference type="NCBI Taxonomy" id="573370"/>
    <lineage>
        <taxon>Bacteria</taxon>
        <taxon>Pseudomonadati</taxon>
        <taxon>Thermodesulfobacteriota</taxon>
        <taxon>Desulfovibrionia</taxon>
        <taxon>Desulfovibrionales</taxon>
        <taxon>Desulfovibrionaceae</taxon>
        <taxon>Solidesulfovibrio</taxon>
    </lineage>
</organism>
<name>C4XGR8_SOLM1</name>
<reference evidence="2 3" key="1">
    <citation type="journal article" date="2009" name="Genome Res.">
        <title>Whole genome sequence of Desulfovibrio magneticus strain RS-1 revealed common gene clusters in magnetotactic bacteria.</title>
        <authorList>
            <person name="Nakazawa H."/>
            <person name="Arakaki A."/>
            <person name="Narita-Yamada S."/>
            <person name="Yashiro I."/>
            <person name="Jinno K."/>
            <person name="Aoki N."/>
            <person name="Tsuruyama A."/>
            <person name="Okamura Y."/>
            <person name="Tanikawa S."/>
            <person name="Fujita N."/>
            <person name="Takeyama H."/>
            <person name="Matsunaga T."/>
        </authorList>
    </citation>
    <scope>NUCLEOTIDE SEQUENCE [LARGE SCALE GENOMIC DNA]</scope>
    <source>
        <strain evidence="3">ATCC 700980 / DSM 13731 / RS-1</strain>
    </source>
</reference>
<dbReference type="RefSeq" id="WP_015861395.1">
    <property type="nucleotide sequence ID" value="NC_012796.1"/>
</dbReference>
<dbReference type="Gene3D" id="3.90.320.10">
    <property type="match status" value="1"/>
</dbReference>
<keyword evidence="3" id="KW-1185">Reference proteome</keyword>
<dbReference type="OrthoDB" id="5414526at2"/>
<proteinExistence type="predicted"/>
<sequence length="265" mass="29957">MENPIEIGHLSASSINSYLDCGLQFKFAKIDKREPEAIAEALIFGTTIHKIIELYHHERSIGTRLSVMDVTAAFEKCYTEAFEQQAGKIQFKEGKDFDSTLLEGKSLLATYVTQFPETGLKVIGLEKAFSFQIEGVPIPIVGVMDMVEEDAGGNIVIVDHKTSSRSYSSDDIDKSLQLTIYGMAAKANGYADREIMLRFDCLVKTKKPKFEQYYTVRTEEDELRAMKKIQAVYRGIMQGVFIPNDTSWKCKGCSYQQCCRDWFAN</sequence>
<accession>C4XGR8</accession>
<dbReference type="STRING" id="573370.DMR_27350"/>
<evidence type="ECO:0000259" key="1">
    <source>
        <dbReference type="Pfam" id="PF12705"/>
    </source>
</evidence>
<evidence type="ECO:0000313" key="2">
    <source>
        <dbReference type="EMBL" id="BAH76226.1"/>
    </source>
</evidence>
<dbReference type="EMBL" id="AP010904">
    <property type="protein sequence ID" value="BAH76226.1"/>
    <property type="molecule type" value="Genomic_DNA"/>
</dbReference>
<dbReference type="Pfam" id="PF12705">
    <property type="entry name" value="PDDEXK_1"/>
    <property type="match status" value="1"/>
</dbReference>
<gene>
    <name evidence="2" type="ordered locus">DMR_27350</name>
</gene>
<dbReference type="Proteomes" id="UP000009071">
    <property type="component" value="Chromosome"/>
</dbReference>
<dbReference type="HOGENOM" id="CLU_086290_0_0_7"/>
<dbReference type="InterPro" id="IPR011335">
    <property type="entry name" value="Restrct_endonuc-II-like"/>
</dbReference>
<dbReference type="KEGG" id="dma:DMR_27350"/>
<evidence type="ECO:0000313" key="3">
    <source>
        <dbReference type="Proteomes" id="UP000009071"/>
    </source>
</evidence>